<dbReference type="AlphaFoldDB" id="A0A841RKF9"/>
<evidence type="ECO:0000256" key="17">
    <source>
        <dbReference type="SAM" id="Phobius"/>
    </source>
</evidence>
<comment type="similarity">
    <text evidence="3 16">Belongs to the CDP-alcohol phosphatidyltransferase class-I family.</text>
</comment>
<dbReference type="InterPro" id="IPR043130">
    <property type="entry name" value="CDP-OH_PTrfase_TM_dom"/>
</dbReference>
<gene>
    <name evidence="18" type="ORF">HNR50_004460</name>
</gene>
<evidence type="ECO:0000256" key="10">
    <source>
        <dbReference type="ARBA" id="ARBA00023098"/>
    </source>
</evidence>
<dbReference type="PANTHER" id="PTHR14269:SF62">
    <property type="entry name" value="CDP-DIACYLGLYCEROL--GLYCEROL-3-PHOSPHATE 3-PHOSPHATIDYLTRANSFERASE 1, CHLOROPLASTIC"/>
    <property type="match status" value="1"/>
</dbReference>
<evidence type="ECO:0000256" key="12">
    <source>
        <dbReference type="ARBA" id="ARBA00023209"/>
    </source>
</evidence>
<organism evidence="18 19">
    <name type="scientific">Spirochaeta isovalerica</name>
    <dbReference type="NCBI Taxonomy" id="150"/>
    <lineage>
        <taxon>Bacteria</taxon>
        <taxon>Pseudomonadati</taxon>
        <taxon>Spirochaetota</taxon>
        <taxon>Spirochaetia</taxon>
        <taxon>Spirochaetales</taxon>
        <taxon>Spirochaetaceae</taxon>
        <taxon>Spirochaeta</taxon>
    </lineage>
</organism>
<evidence type="ECO:0000256" key="5">
    <source>
        <dbReference type="ARBA" id="ARBA00014944"/>
    </source>
</evidence>
<dbReference type="InterPro" id="IPR048254">
    <property type="entry name" value="CDP_ALCOHOL_P_TRANSF_CS"/>
</dbReference>
<protein>
    <recommendedName>
        <fullName evidence="5 15">CDP-diacylglycerol--glycerol-3-phosphate 3-phosphatidyltransferase</fullName>
        <ecNumber evidence="4 15">2.7.8.5</ecNumber>
    </recommendedName>
</protein>
<dbReference type="Pfam" id="PF01066">
    <property type="entry name" value="CDP-OH_P_transf"/>
    <property type="match status" value="1"/>
</dbReference>
<evidence type="ECO:0000256" key="3">
    <source>
        <dbReference type="ARBA" id="ARBA00010441"/>
    </source>
</evidence>
<dbReference type="Proteomes" id="UP000587760">
    <property type="component" value="Unassembled WGS sequence"/>
</dbReference>
<evidence type="ECO:0000256" key="16">
    <source>
        <dbReference type="RuleBase" id="RU003750"/>
    </source>
</evidence>
<keyword evidence="10" id="KW-0443">Lipid metabolism</keyword>
<dbReference type="PANTHER" id="PTHR14269">
    <property type="entry name" value="CDP-DIACYLGLYCEROL--GLYCEROL-3-PHOSPHATE 3-PHOSPHATIDYLTRANSFERASE-RELATED"/>
    <property type="match status" value="1"/>
</dbReference>
<evidence type="ECO:0000256" key="14">
    <source>
        <dbReference type="ARBA" id="ARBA00048586"/>
    </source>
</evidence>
<proteinExistence type="inferred from homology"/>
<comment type="catalytic activity">
    <reaction evidence="14">
        <text>a CDP-1,2-diacyl-sn-glycerol + sn-glycerol 3-phosphate = a 1,2-diacyl-sn-glycero-3-phospho-(1'-sn-glycero-3'-phosphate) + CMP + H(+)</text>
        <dbReference type="Rhea" id="RHEA:12593"/>
        <dbReference type="ChEBI" id="CHEBI:15378"/>
        <dbReference type="ChEBI" id="CHEBI:57597"/>
        <dbReference type="ChEBI" id="CHEBI:58332"/>
        <dbReference type="ChEBI" id="CHEBI:60110"/>
        <dbReference type="ChEBI" id="CHEBI:60377"/>
        <dbReference type="EC" id="2.7.8.5"/>
    </reaction>
</comment>
<keyword evidence="7 16" id="KW-0808">Transferase</keyword>
<comment type="pathway">
    <text evidence="2">Phospholipid metabolism; phosphatidylglycerol biosynthesis; phosphatidylglycerol from CDP-diacylglycerol: step 1/2.</text>
</comment>
<dbReference type="GO" id="GO:0016020">
    <property type="term" value="C:membrane"/>
    <property type="evidence" value="ECO:0007669"/>
    <property type="project" value="UniProtKB-SubCell"/>
</dbReference>
<evidence type="ECO:0000256" key="15">
    <source>
        <dbReference type="NCBIfam" id="TIGR00560"/>
    </source>
</evidence>
<feature type="transmembrane region" description="Helical" evidence="17">
    <location>
        <begin position="131"/>
        <end position="151"/>
    </location>
</feature>
<evidence type="ECO:0000256" key="8">
    <source>
        <dbReference type="ARBA" id="ARBA00022692"/>
    </source>
</evidence>
<evidence type="ECO:0000256" key="2">
    <source>
        <dbReference type="ARBA" id="ARBA00005042"/>
    </source>
</evidence>
<name>A0A841RKF9_9SPIO</name>
<dbReference type="EC" id="2.7.8.5" evidence="4 15"/>
<keyword evidence="19" id="KW-1185">Reference proteome</keyword>
<evidence type="ECO:0000256" key="1">
    <source>
        <dbReference type="ARBA" id="ARBA00004141"/>
    </source>
</evidence>
<evidence type="ECO:0000313" key="19">
    <source>
        <dbReference type="Proteomes" id="UP000587760"/>
    </source>
</evidence>
<comment type="subcellular location">
    <subcellularLocation>
        <location evidence="1">Membrane</location>
        <topology evidence="1">Multi-pass membrane protein</topology>
    </subcellularLocation>
</comment>
<keyword evidence="12" id="KW-0594">Phospholipid biosynthesis</keyword>
<dbReference type="NCBIfam" id="TIGR00560">
    <property type="entry name" value="pgsA"/>
    <property type="match status" value="1"/>
</dbReference>
<dbReference type="InterPro" id="IPR000462">
    <property type="entry name" value="CDP-OH_P_trans"/>
</dbReference>
<feature type="transmembrane region" description="Helical" evidence="17">
    <location>
        <begin position="163"/>
        <end position="183"/>
    </location>
</feature>
<reference evidence="18 19" key="1">
    <citation type="submission" date="2020-08" db="EMBL/GenBank/DDBJ databases">
        <title>Genomic Encyclopedia of Type Strains, Phase IV (KMG-IV): sequencing the most valuable type-strain genomes for metagenomic binning, comparative biology and taxonomic classification.</title>
        <authorList>
            <person name="Goeker M."/>
        </authorList>
    </citation>
    <scope>NUCLEOTIDE SEQUENCE [LARGE SCALE GENOMIC DNA]</scope>
    <source>
        <strain evidence="18 19">DSM 2461</strain>
    </source>
</reference>
<dbReference type="PROSITE" id="PS00379">
    <property type="entry name" value="CDP_ALCOHOL_P_TRANSF"/>
    <property type="match status" value="1"/>
</dbReference>
<evidence type="ECO:0000256" key="13">
    <source>
        <dbReference type="ARBA" id="ARBA00023264"/>
    </source>
</evidence>
<keyword evidence="11 17" id="KW-0472">Membrane</keyword>
<keyword evidence="9 17" id="KW-1133">Transmembrane helix</keyword>
<feature type="transmembrane region" description="Helical" evidence="17">
    <location>
        <begin position="33"/>
        <end position="56"/>
    </location>
</feature>
<feature type="transmembrane region" description="Helical" evidence="17">
    <location>
        <begin position="76"/>
        <end position="102"/>
    </location>
</feature>
<evidence type="ECO:0000256" key="6">
    <source>
        <dbReference type="ARBA" id="ARBA00022516"/>
    </source>
</evidence>
<dbReference type="InterPro" id="IPR050324">
    <property type="entry name" value="CDP-alcohol_PTase-I"/>
</dbReference>
<keyword evidence="6" id="KW-0444">Lipid biosynthesis</keyword>
<dbReference type="RefSeq" id="WP_184748986.1">
    <property type="nucleotide sequence ID" value="NZ_JACHGJ010000029.1"/>
</dbReference>
<dbReference type="GO" id="GO:0008444">
    <property type="term" value="F:CDP-diacylglycerol-glycerol-3-phosphate 3-phosphatidyltransferase activity"/>
    <property type="evidence" value="ECO:0007669"/>
    <property type="project" value="UniProtKB-UniRule"/>
</dbReference>
<sequence length="198" mass="22943">MTLPNKLTLGRLVLTPVYFFIFYFFLLKNIQPVIGISILWIMFIVMEVTDVLDGHIARKYNLVSDVGKLMDPFADVIARVTYFICFFSFGIMPLWALIIIVWREYFIMFIRMLIAKEGTALAASIWGKSKAVTYFVSGILAHIAITLNVIYVDYKFKIFVDLALYVLFVLSALSALFSFLSYLKNYMKTETHKKFMNE</sequence>
<accession>A0A841RKF9</accession>
<dbReference type="InterPro" id="IPR004570">
    <property type="entry name" value="Phosphatidylglycerol_P_synth"/>
</dbReference>
<evidence type="ECO:0000256" key="7">
    <source>
        <dbReference type="ARBA" id="ARBA00022679"/>
    </source>
</evidence>
<dbReference type="Gene3D" id="1.20.120.1760">
    <property type="match status" value="1"/>
</dbReference>
<dbReference type="GO" id="GO:0046474">
    <property type="term" value="P:glycerophospholipid biosynthetic process"/>
    <property type="evidence" value="ECO:0007669"/>
    <property type="project" value="TreeGrafter"/>
</dbReference>
<evidence type="ECO:0000256" key="4">
    <source>
        <dbReference type="ARBA" id="ARBA00013170"/>
    </source>
</evidence>
<evidence type="ECO:0000313" key="18">
    <source>
        <dbReference type="EMBL" id="MBB6482752.1"/>
    </source>
</evidence>
<feature type="transmembrane region" description="Helical" evidence="17">
    <location>
        <begin position="6"/>
        <end position="26"/>
    </location>
</feature>
<dbReference type="EMBL" id="JACHGJ010000029">
    <property type="protein sequence ID" value="MBB6482752.1"/>
    <property type="molecule type" value="Genomic_DNA"/>
</dbReference>
<comment type="caution">
    <text evidence="18">The sequence shown here is derived from an EMBL/GenBank/DDBJ whole genome shotgun (WGS) entry which is preliminary data.</text>
</comment>
<evidence type="ECO:0000256" key="9">
    <source>
        <dbReference type="ARBA" id="ARBA00022989"/>
    </source>
</evidence>
<keyword evidence="8 17" id="KW-0812">Transmembrane</keyword>
<keyword evidence="13" id="KW-1208">Phospholipid metabolism</keyword>
<dbReference type="PIRSF" id="PIRSF000847">
    <property type="entry name" value="Phos_ph_gly_syn"/>
    <property type="match status" value="1"/>
</dbReference>
<evidence type="ECO:0000256" key="11">
    <source>
        <dbReference type="ARBA" id="ARBA00023136"/>
    </source>
</evidence>